<dbReference type="PROSITE" id="PS50011">
    <property type="entry name" value="PROTEIN_KINASE_DOM"/>
    <property type="match status" value="1"/>
</dbReference>
<feature type="binding site" evidence="10">
    <location>
        <position position="39"/>
    </location>
    <ligand>
        <name>ATP</name>
        <dbReference type="ChEBI" id="CHEBI:30616"/>
    </ligand>
</feature>
<dbReference type="GO" id="GO:0005524">
    <property type="term" value="F:ATP binding"/>
    <property type="evidence" value="ECO:0007669"/>
    <property type="project" value="UniProtKB-UniRule"/>
</dbReference>
<dbReference type="PROSITE" id="PS50219">
    <property type="entry name" value="CNH"/>
    <property type="match status" value="1"/>
</dbReference>
<dbReference type="PROSITE" id="PS00107">
    <property type="entry name" value="PROTEIN_KINASE_ATP"/>
    <property type="match status" value="1"/>
</dbReference>
<feature type="compositionally biased region" description="Acidic residues" evidence="11">
    <location>
        <begin position="731"/>
        <end position="747"/>
    </location>
</feature>
<dbReference type="PANTHER" id="PTHR47096">
    <property type="entry name" value="MISSHAPEN LIKE KINASE 1"/>
    <property type="match status" value="1"/>
</dbReference>
<feature type="compositionally biased region" description="Polar residues" evidence="11">
    <location>
        <begin position="511"/>
        <end position="534"/>
    </location>
</feature>
<dbReference type="Pfam" id="PF00069">
    <property type="entry name" value="Pkinase"/>
    <property type="match status" value="1"/>
</dbReference>
<organism evidence="14 15">
    <name type="scientific">Anabas testudineus</name>
    <name type="common">Climbing perch</name>
    <name type="synonym">Anthias testudineus</name>
    <dbReference type="NCBI Taxonomy" id="64144"/>
    <lineage>
        <taxon>Eukaryota</taxon>
        <taxon>Metazoa</taxon>
        <taxon>Chordata</taxon>
        <taxon>Craniata</taxon>
        <taxon>Vertebrata</taxon>
        <taxon>Euteleostomi</taxon>
        <taxon>Actinopterygii</taxon>
        <taxon>Neopterygii</taxon>
        <taxon>Teleostei</taxon>
        <taxon>Neoteleostei</taxon>
        <taxon>Acanthomorphata</taxon>
        <taxon>Anabantaria</taxon>
        <taxon>Anabantiformes</taxon>
        <taxon>Anabantoidei</taxon>
        <taxon>Anabantidae</taxon>
        <taxon>Anabas</taxon>
    </lineage>
</organism>
<accession>A0A7N6AAX9</accession>
<evidence type="ECO:0000256" key="5">
    <source>
        <dbReference type="ARBA" id="ARBA00022741"/>
    </source>
</evidence>
<dbReference type="PANTHER" id="PTHR47096:SF1">
    <property type="entry name" value="MISSHAPEN LIKE KINASE 1"/>
    <property type="match status" value="1"/>
</dbReference>
<feature type="compositionally biased region" description="Basic and acidic residues" evidence="11">
    <location>
        <begin position="364"/>
        <end position="428"/>
    </location>
</feature>
<evidence type="ECO:0000313" key="15">
    <source>
        <dbReference type="Proteomes" id="UP000265040"/>
    </source>
</evidence>
<dbReference type="Pfam" id="PF00780">
    <property type="entry name" value="CNH"/>
    <property type="match status" value="1"/>
</dbReference>
<feature type="compositionally biased region" description="Basic and acidic residues" evidence="11">
    <location>
        <begin position="280"/>
        <end position="292"/>
    </location>
</feature>
<evidence type="ECO:0000256" key="7">
    <source>
        <dbReference type="ARBA" id="ARBA00022840"/>
    </source>
</evidence>
<feature type="domain" description="CNH" evidence="13">
    <location>
        <begin position="889"/>
        <end position="1176"/>
    </location>
</feature>
<evidence type="ECO:0000256" key="10">
    <source>
        <dbReference type="PROSITE-ProRule" id="PRU10141"/>
    </source>
</evidence>
<evidence type="ECO:0000256" key="11">
    <source>
        <dbReference type="SAM" id="MobiDB-lite"/>
    </source>
</evidence>
<keyword evidence="5 10" id="KW-0547">Nucleotide-binding</keyword>
<feature type="compositionally biased region" description="Polar residues" evidence="11">
    <location>
        <begin position="601"/>
        <end position="611"/>
    </location>
</feature>
<comment type="catalytic activity">
    <reaction evidence="9">
        <text>L-seryl-[protein] + ATP = O-phospho-L-seryl-[protein] + ADP + H(+)</text>
        <dbReference type="Rhea" id="RHEA:17989"/>
        <dbReference type="Rhea" id="RHEA-COMP:9863"/>
        <dbReference type="Rhea" id="RHEA-COMP:11604"/>
        <dbReference type="ChEBI" id="CHEBI:15378"/>
        <dbReference type="ChEBI" id="CHEBI:29999"/>
        <dbReference type="ChEBI" id="CHEBI:30616"/>
        <dbReference type="ChEBI" id="CHEBI:83421"/>
        <dbReference type="ChEBI" id="CHEBI:456216"/>
        <dbReference type="EC" id="2.7.11.1"/>
    </reaction>
</comment>
<keyword evidence="15" id="KW-1185">Reference proteome</keyword>
<evidence type="ECO:0000259" key="13">
    <source>
        <dbReference type="PROSITE" id="PS50219"/>
    </source>
</evidence>
<dbReference type="SMART" id="SM00220">
    <property type="entry name" value="S_TKc"/>
    <property type="match status" value="1"/>
</dbReference>
<reference evidence="14" key="1">
    <citation type="submission" date="2021-04" db="EMBL/GenBank/DDBJ databases">
        <authorList>
            <consortium name="Wellcome Sanger Institute Data Sharing"/>
        </authorList>
    </citation>
    <scope>NUCLEOTIDE SEQUENCE [LARGE SCALE GENOMIC DNA]</scope>
</reference>
<keyword evidence="7 10" id="KW-0067">ATP-binding</keyword>
<feature type="region of interest" description="Disordered" evidence="11">
    <location>
        <begin position="776"/>
        <end position="809"/>
    </location>
</feature>
<name>A0A7N6AAX9_ANATE</name>
<reference evidence="14" key="2">
    <citation type="submission" date="2025-08" db="UniProtKB">
        <authorList>
            <consortium name="Ensembl"/>
        </authorList>
    </citation>
    <scope>IDENTIFICATION</scope>
</reference>
<feature type="region of interest" description="Disordered" evidence="11">
    <location>
        <begin position="280"/>
        <end position="428"/>
    </location>
</feature>
<protein>
    <recommendedName>
        <fullName evidence="2">non-specific serine/threonine protein kinase</fullName>
        <ecNumber evidence="2">2.7.11.1</ecNumber>
    </recommendedName>
</protein>
<keyword evidence="4" id="KW-0808">Transferase</keyword>
<evidence type="ECO:0000259" key="12">
    <source>
        <dbReference type="PROSITE" id="PS50011"/>
    </source>
</evidence>
<evidence type="ECO:0000256" key="1">
    <source>
        <dbReference type="ARBA" id="ARBA00008874"/>
    </source>
</evidence>
<dbReference type="SMART" id="SM00036">
    <property type="entry name" value="CNH"/>
    <property type="match status" value="1"/>
</dbReference>
<dbReference type="FunFam" id="3.30.200.20:FF:000006">
    <property type="entry name" value="TRAF2 and NCK-interacting protein kinase isoform 4"/>
    <property type="match status" value="1"/>
</dbReference>
<evidence type="ECO:0000256" key="8">
    <source>
        <dbReference type="ARBA" id="ARBA00047899"/>
    </source>
</evidence>
<feature type="compositionally biased region" description="Acidic residues" evidence="11">
    <location>
        <begin position="302"/>
        <end position="318"/>
    </location>
</feature>
<keyword evidence="6" id="KW-0418">Kinase</keyword>
<feature type="compositionally biased region" description="Polar residues" evidence="11">
    <location>
        <begin position="565"/>
        <end position="589"/>
    </location>
</feature>
<reference evidence="14" key="3">
    <citation type="submission" date="2025-09" db="UniProtKB">
        <authorList>
            <consortium name="Ensembl"/>
        </authorList>
    </citation>
    <scope>IDENTIFICATION</scope>
</reference>
<evidence type="ECO:0000256" key="4">
    <source>
        <dbReference type="ARBA" id="ARBA00022679"/>
    </source>
</evidence>
<dbReference type="InterPro" id="IPR051700">
    <property type="entry name" value="STE20_Ser-Thr_kinase"/>
</dbReference>
<dbReference type="Proteomes" id="UP000265040">
    <property type="component" value="Chromosome 14"/>
</dbReference>
<dbReference type="EC" id="2.7.11.1" evidence="2"/>
<evidence type="ECO:0000256" key="6">
    <source>
        <dbReference type="ARBA" id="ARBA00022777"/>
    </source>
</evidence>
<feature type="region of interest" description="Disordered" evidence="11">
    <location>
        <begin position="564"/>
        <end position="623"/>
    </location>
</feature>
<dbReference type="InterPro" id="IPR001180">
    <property type="entry name" value="CNH_dom"/>
</dbReference>
<feature type="domain" description="Protein kinase" evidence="12">
    <location>
        <begin position="10"/>
        <end position="274"/>
    </location>
</feature>
<dbReference type="Gene3D" id="1.10.510.10">
    <property type="entry name" value="Transferase(Phosphotransferase) domain 1"/>
    <property type="match status" value="1"/>
</dbReference>
<evidence type="ECO:0000313" key="14">
    <source>
        <dbReference type="Ensembl" id="ENSATEP00000045689.1"/>
    </source>
</evidence>
<dbReference type="GO" id="GO:0004674">
    <property type="term" value="F:protein serine/threonine kinase activity"/>
    <property type="evidence" value="ECO:0007669"/>
    <property type="project" value="UniProtKB-KW"/>
</dbReference>
<dbReference type="InterPro" id="IPR017441">
    <property type="entry name" value="Protein_kinase_ATP_BS"/>
</dbReference>
<dbReference type="PROSITE" id="PS00108">
    <property type="entry name" value="PROTEIN_KINASE_ST"/>
    <property type="match status" value="1"/>
</dbReference>
<dbReference type="InterPro" id="IPR000719">
    <property type="entry name" value="Prot_kinase_dom"/>
</dbReference>
<gene>
    <name evidence="14" type="primary">MINK1</name>
</gene>
<feature type="region of interest" description="Disordered" evidence="11">
    <location>
        <begin position="707"/>
        <end position="748"/>
    </location>
</feature>
<dbReference type="GO" id="GO:0005829">
    <property type="term" value="C:cytosol"/>
    <property type="evidence" value="ECO:0007669"/>
    <property type="project" value="TreeGrafter"/>
</dbReference>
<feature type="compositionally biased region" description="Basic and acidic residues" evidence="11">
    <location>
        <begin position="335"/>
        <end position="355"/>
    </location>
</feature>
<proteinExistence type="inferred from homology"/>
<feature type="compositionally biased region" description="Low complexity" evidence="11">
    <location>
        <begin position="791"/>
        <end position="803"/>
    </location>
</feature>
<dbReference type="Gene3D" id="3.30.200.20">
    <property type="entry name" value="Phosphorylase Kinase, domain 1"/>
    <property type="match status" value="1"/>
</dbReference>
<keyword evidence="3" id="KW-0723">Serine/threonine-protein kinase</keyword>
<evidence type="ECO:0000256" key="9">
    <source>
        <dbReference type="ARBA" id="ARBA00048679"/>
    </source>
</evidence>
<feature type="region of interest" description="Disordered" evidence="11">
    <location>
        <begin position="511"/>
        <end position="545"/>
    </location>
</feature>
<dbReference type="Ensembl" id="ENSATET00000041174.2">
    <property type="protein sequence ID" value="ENSATEP00000045689.1"/>
    <property type="gene ID" value="ENSATEG00000014608.3"/>
</dbReference>
<sequence>HIEIDPAGIFELVEVVGNGTYGQVYKGRHVKTGQLAAIKVMDVTEEEEEEIKAEINMLKKYSHHRNIATYYGAFVKKSPPGHDDQLWLVMEFCGAGSVTDLVKNTKGSSLKEDWIAYICREILRGLSHLHAHKVIHRDIKGQNVLLTENAEVKLVDFGVSAQLDRTVGRRNTFIGTPYWMAPEVIACDENPDSTYDYRSDIWSLGITAIEMAEGAPPLCDMHPMRALFLIPRNPPPKLKSKKWSKKFIDFIEGCLVKTYPSRPSTEQLLKHSFIRDQPTERQVRIQLKDHIDRTRKKRGEKEETEYEYSGSDEEDENRGDDRESSSILNVPGESTLRRDFQRLQQENKERSEAHKRQQAQLAAQRRDPEEHKRQLLHDRQKRIEEQKEQRRRLEEQQRKEREMVRQQEKGPHRRLDDMRREEDRRLAEREQEYKRKQLEEQRQSERLQRQLQQEHAYLVSLQQQQQEKKPQLYHYNKNLEPNNKPTWAREVEERSKLNRQGSPKICTTVSDTAIQSRSDSISQSGVAQSAQTPPMQRPVEPQGGQSKFQMAHLVPLKPYAAPVPRSQSLCDQPTKTMSAFPTQDPSLTPTPRPIHSRELVRQNSDPTSETPGPQAHQIREDRGPWIRLPDVELPPKIPQRTASIATALNTNLTSGIRHPVRASNPDLSRNDRWERGDSMSIISNLPQTGSLERHRILSVSFPPQHYFSRVEEQPRPPVKANDYSSSSESSESSEESESGEGAEEEESPTDRVKFVIDVFLHAVLCMCLLLKKTPEKRSHNGYTNLPDVVQPSHSPTDSASHSSPGKDSVYDYQSRGLVKASGKSSFTTFVDLGMYQSPGSTGDNISVSGSRFEQLKMEVRKGSMVNVNPTNTRPPNDTPEIRKYKKRFNSEILCAALWGVNLLVGTENGLKLLDRSGQGKVYPLINSRRFQQMDVLEGLNLLITISGKKNKVRVYYLAWLRNKILHNDPEVEKKQGWTTVGEMEGCVHYKVVKYERIKFLVIALKNAVEVYAWAPKPYHKFMAFKSFADLPHRPVLVDLTVEEGQRLKVIYGSCAGFHAIDVDSGNNYDIYIPVHIQSHVTPHAIVFLPSSDGMEMLLCYEDEGVYVNTYGRIIKDVVLQWGEMPTSVAHICSNQIMGWGEKAIEIRSVETGHLDGVFMHKRAQRLKFLCERNDKVFFASVRSGGSSQVYFMTLNRNCIMNW</sequence>
<dbReference type="CDD" id="cd06636">
    <property type="entry name" value="STKc_MAP4K4_6_N"/>
    <property type="match status" value="1"/>
</dbReference>
<dbReference type="SUPFAM" id="SSF56112">
    <property type="entry name" value="Protein kinase-like (PK-like)"/>
    <property type="match status" value="1"/>
</dbReference>
<dbReference type="AlphaFoldDB" id="A0A7N6AAX9"/>
<evidence type="ECO:0000256" key="2">
    <source>
        <dbReference type="ARBA" id="ARBA00012513"/>
    </source>
</evidence>
<comment type="catalytic activity">
    <reaction evidence="8">
        <text>L-threonyl-[protein] + ATP = O-phospho-L-threonyl-[protein] + ADP + H(+)</text>
        <dbReference type="Rhea" id="RHEA:46608"/>
        <dbReference type="Rhea" id="RHEA-COMP:11060"/>
        <dbReference type="Rhea" id="RHEA-COMP:11605"/>
        <dbReference type="ChEBI" id="CHEBI:15378"/>
        <dbReference type="ChEBI" id="CHEBI:30013"/>
        <dbReference type="ChEBI" id="CHEBI:30616"/>
        <dbReference type="ChEBI" id="CHEBI:61977"/>
        <dbReference type="ChEBI" id="CHEBI:456216"/>
        <dbReference type="EC" id="2.7.11.1"/>
    </reaction>
</comment>
<dbReference type="InterPro" id="IPR011009">
    <property type="entry name" value="Kinase-like_dom_sf"/>
</dbReference>
<dbReference type="InterPro" id="IPR008271">
    <property type="entry name" value="Ser/Thr_kinase_AS"/>
</dbReference>
<dbReference type="GeneTree" id="ENSGT00950000183196"/>
<dbReference type="FunFam" id="1.10.510.10:FF:000003">
    <property type="entry name" value="TRAF2 and NCK-interacting protein kinase isoform 4"/>
    <property type="match status" value="1"/>
</dbReference>
<evidence type="ECO:0000256" key="3">
    <source>
        <dbReference type="ARBA" id="ARBA00022527"/>
    </source>
</evidence>
<comment type="similarity">
    <text evidence="1">Belongs to the protein kinase superfamily. STE Ser/Thr protein kinase family. STE20 subfamily.</text>
</comment>